<gene>
    <name evidence="3" type="ORF">C7M84_008240</name>
</gene>
<evidence type="ECO:0008006" key="5">
    <source>
        <dbReference type="Google" id="ProtNLM"/>
    </source>
</evidence>
<name>A0A423TA09_PENVA</name>
<feature type="region of interest" description="Disordered" evidence="1">
    <location>
        <begin position="129"/>
        <end position="178"/>
    </location>
</feature>
<feature type="compositionally biased region" description="Pro residues" evidence="1">
    <location>
        <begin position="134"/>
        <end position="145"/>
    </location>
</feature>
<dbReference type="OrthoDB" id="10256697at2759"/>
<dbReference type="GO" id="GO:0005886">
    <property type="term" value="C:plasma membrane"/>
    <property type="evidence" value="ECO:0007669"/>
    <property type="project" value="InterPro"/>
</dbReference>
<feature type="compositionally biased region" description="Polar residues" evidence="1">
    <location>
        <begin position="149"/>
        <end position="162"/>
    </location>
</feature>
<dbReference type="Proteomes" id="UP000283509">
    <property type="component" value="Unassembled WGS sequence"/>
</dbReference>
<dbReference type="InterPro" id="IPR019319">
    <property type="entry name" value="Plg-R(KT)"/>
</dbReference>
<comment type="caution">
    <text evidence="3">The sequence shown here is derived from an EMBL/GenBank/DDBJ whole genome shotgun (WGS) entry which is preliminary data.</text>
</comment>
<evidence type="ECO:0000313" key="3">
    <source>
        <dbReference type="EMBL" id="ROT73319.1"/>
    </source>
</evidence>
<dbReference type="Pfam" id="PF10166">
    <property type="entry name" value="DUF2368"/>
    <property type="match status" value="1"/>
</dbReference>
<feature type="transmembrane region" description="Helical" evidence="2">
    <location>
        <begin position="79"/>
        <end position="100"/>
    </location>
</feature>
<dbReference type="EMBL" id="QCYY01002037">
    <property type="protein sequence ID" value="ROT73319.1"/>
    <property type="molecule type" value="Genomic_DNA"/>
</dbReference>
<keyword evidence="2" id="KW-0812">Transmembrane</keyword>
<accession>A0A423TA09</accession>
<sequence>MGSFMSSAVRSDWRESQERQATTMKSDMISQQVELARRMAERQMALQVASVRELMLWFVPFAITSYAFLYRGYRKTNSWVVMFPLIPVTFGFAYQVHYAYGNKTAQIRALAEKIMANEAHMMAVPEWQSTAQFPPNPSDPSPPPALQAHASNQTAASGSSIKETADVNAFHYPNTRSA</sequence>
<proteinExistence type="predicted"/>
<dbReference type="STRING" id="6689.A0A423TA09"/>
<dbReference type="PANTHER" id="PTHR13411">
    <property type="entry name" value="PLASMINOGEN RECEPTOR (KT)"/>
    <property type="match status" value="1"/>
</dbReference>
<dbReference type="PANTHER" id="PTHR13411:SF6">
    <property type="entry name" value="PLASMINOGEN RECEPTOR (KT)"/>
    <property type="match status" value="1"/>
</dbReference>
<feature type="transmembrane region" description="Helical" evidence="2">
    <location>
        <begin position="54"/>
        <end position="73"/>
    </location>
</feature>
<evidence type="ECO:0000256" key="1">
    <source>
        <dbReference type="SAM" id="MobiDB-lite"/>
    </source>
</evidence>
<keyword evidence="2" id="KW-0472">Membrane</keyword>
<reference evidence="3 4" key="2">
    <citation type="submission" date="2019-01" db="EMBL/GenBank/DDBJ databases">
        <title>The decoding of complex shrimp genome reveals the adaptation for benthos swimmer, frequently molting mechanism and breeding impact on genome.</title>
        <authorList>
            <person name="Sun Y."/>
            <person name="Gao Y."/>
            <person name="Yu Y."/>
        </authorList>
    </citation>
    <scope>NUCLEOTIDE SEQUENCE [LARGE SCALE GENOMIC DNA]</scope>
    <source>
        <tissue evidence="3">Muscle</tissue>
    </source>
</reference>
<organism evidence="3 4">
    <name type="scientific">Penaeus vannamei</name>
    <name type="common">Whiteleg shrimp</name>
    <name type="synonym">Litopenaeus vannamei</name>
    <dbReference type="NCBI Taxonomy" id="6689"/>
    <lineage>
        <taxon>Eukaryota</taxon>
        <taxon>Metazoa</taxon>
        <taxon>Ecdysozoa</taxon>
        <taxon>Arthropoda</taxon>
        <taxon>Crustacea</taxon>
        <taxon>Multicrustacea</taxon>
        <taxon>Malacostraca</taxon>
        <taxon>Eumalacostraca</taxon>
        <taxon>Eucarida</taxon>
        <taxon>Decapoda</taxon>
        <taxon>Dendrobranchiata</taxon>
        <taxon>Penaeoidea</taxon>
        <taxon>Penaeidae</taxon>
        <taxon>Penaeus</taxon>
    </lineage>
</organism>
<reference evidence="3 4" key="1">
    <citation type="submission" date="2018-04" db="EMBL/GenBank/DDBJ databases">
        <authorList>
            <person name="Zhang X."/>
            <person name="Yuan J."/>
            <person name="Li F."/>
            <person name="Xiang J."/>
        </authorList>
    </citation>
    <scope>NUCLEOTIDE SEQUENCE [LARGE SCALE GENOMIC DNA]</scope>
    <source>
        <tissue evidence="3">Muscle</tissue>
    </source>
</reference>
<keyword evidence="2" id="KW-1133">Transmembrane helix</keyword>
<keyword evidence="4" id="KW-1185">Reference proteome</keyword>
<dbReference type="AlphaFoldDB" id="A0A423TA09"/>
<protein>
    <recommendedName>
        <fullName evidence="5">Plasminogen receptor (KT)</fullName>
    </recommendedName>
</protein>
<evidence type="ECO:0000313" key="4">
    <source>
        <dbReference type="Proteomes" id="UP000283509"/>
    </source>
</evidence>
<evidence type="ECO:0000256" key="2">
    <source>
        <dbReference type="SAM" id="Phobius"/>
    </source>
</evidence>